<dbReference type="GO" id="GO:0070860">
    <property type="term" value="C:RNA polymerase I core factor complex"/>
    <property type="evidence" value="ECO:0007669"/>
    <property type="project" value="InterPro"/>
</dbReference>
<dbReference type="InterPro" id="IPR033599">
    <property type="entry name" value="TAF1B/Rrn7"/>
</dbReference>
<evidence type="ECO:0000259" key="11">
    <source>
        <dbReference type="Pfam" id="PF20645"/>
    </source>
</evidence>
<keyword evidence="9" id="KW-0539">Nucleus</keyword>
<dbReference type="Pfam" id="PF20645">
    <property type="entry name" value="Rrn7_cyclin_C"/>
    <property type="match status" value="1"/>
</dbReference>
<sequence>MAKGGQGANQVCGIENCRSRKYEEGEDGFHFKGSRAIDLYLKSLQLILRHQIWFLIRDKGLPTELETVVQDLWTVRILRFEEKLADERQEFDSSQPFPASDAEDEAGKDTLAFKSRNKKLQETPTLIDCLVLCYLGMMTLRLPITPGDIYTWTTEGKMAYRKAIKHVPAAMRDRLPNAYLSSLDPNSLLGMRRFYQSLIDIQRMFMIEHGVLWPSLNVPVLLFRYLKELALPLELYDATIRLGNILEYDFALHTESKTRIGVRHMPEAQLVACLIVCVKLFYPFDGERQHPRTNAEPAATVIDWPEWCNTMRNAENSRGKDSRYTTEELTRLREKDVFDMSGDQLDQYLDFYLENFVDESHPPNDFQQGMYDLFPVGNNTVELPVPDPHDPSAQRKWAAIRMVHSNMRPRTSNAEGDEDGDVRRPGQGYVLWNKEKHLSEHAKVFYEEAGKIVGLSMDMMVAAVFDVETRVERWKKRQRVSKKD</sequence>
<dbReference type="InterPro" id="IPR048540">
    <property type="entry name" value="Rrn7_cyclin_N"/>
</dbReference>
<evidence type="ECO:0000256" key="5">
    <source>
        <dbReference type="ARBA" id="ARBA00022833"/>
    </source>
</evidence>
<gene>
    <name evidence="12" type="ORF">P280DRAFT_490742</name>
</gene>
<accession>A0A6A6RZ40</accession>
<dbReference type="OrthoDB" id="428577at2759"/>
<comment type="similarity">
    <text evidence="2">Belongs to the RRN7/TAF1B family.</text>
</comment>
<keyword evidence="3" id="KW-0479">Metal-binding</keyword>
<dbReference type="EMBL" id="MU006786">
    <property type="protein sequence ID" value="KAF2639478.1"/>
    <property type="molecule type" value="Genomic_DNA"/>
</dbReference>
<evidence type="ECO:0000256" key="7">
    <source>
        <dbReference type="ARBA" id="ARBA00023125"/>
    </source>
</evidence>
<dbReference type="Proteomes" id="UP000799753">
    <property type="component" value="Unassembled WGS sequence"/>
</dbReference>
<name>A0A6A6RZ40_9PLEO</name>
<feature type="domain" description="Rrn7/TAF1B C-terminal cyclin" evidence="11">
    <location>
        <begin position="192"/>
        <end position="356"/>
    </location>
</feature>
<keyword evidence="13" id="KW-1185">Reference proteome</keyword>
<evidence type="ECO:0000313" key="12">
    <source>
        <dbReference type="EMBL" id="KAF2639478.1"/>
    </source>
</evidence>
<dbReference type="PANTHER" id="PTHR31576">
    <property type="entry name" value="TATA BOX-BINDING PROTEIN-ASSOCIATED FACTOR RNA POLYMERASE I SUBUNIT B"/>
    <property type="match status" value="1"/>
</dbReference>
<keyword evidence="4" id="KW-0863">Zinc-finger</keyword>
<dbReference type="PANTHER" id="PTHR31576:SF2">
    <property type="entry name" value="TATA BOX-BINDING PROTEIN-ASSOCIATED FACTOR RNA POLYMERASE I SUBUNIT B"/>
    <property type="match status" value="1"/>
</dbReference>
<evidence type="ECO:0000256" key="1">
    <source>
        <dbReference type="ARBA" id="ARBA00004604"/>
    </source>
</evidence>
<keyword evidence="5" id="KW-0862">Zinc</keyword>
<reference evidence="12" key="1">
    <citation type="journal article" date="2020" name="Stud. Mycol.">
        <title>101 Dothideomycetes genomes: a test case for predicting lifestyles and emergence of pathogens.</title>
        <authorList>
            <person name="Haridas S."/>
            <person name="Albert R."/>
            <person name="Binder M."/>
            <person name="Bloem J."/>
            <person name="Labutti K."/>
            <person name="Salamov A."/>
            <person name="Andreopoulos B."/>
            <person name="Baker S."/>
            <person name="Barry K."/>
            <person name="Bills G."/>
            <person name="Bluhm B."/>
            <person name="Cannon C."/>
            <person name="Castanera R."/>
            <person name="Culley D."/>
            <person name="Daum C."/>
            <person name="Ezra D."/>
            <person name="Gonzalez J."/>
            <person name="Henrissat B."/>
            <person name="Kuo A."/>
            <person name="Liang C."/>
            <person name="Lipzen A."/>
            <person name="Lutzoni F."/>
            <person name="Magnuson J."/>
            <person name="Mondo S."/>
            <person name="Nolan M."/>
            <person name="Ohm R."/>
            <person name="Pangilinan J."/>
            <person name="Park H.-J."/>
            <person name="Ramirez L."/>
            <person name="Alfaro M."/>
            <person name="Sun H."/>
            <person name="Tritt A."/>
            <person name="Yoshinaga Y."/>
            <person name="Zwiers L.-H."/>
            <person name="Turgeon B."/>
            <person name="Goodwin S."/>
            <person name="Spatafora J."/>
            <person name="Crous P."/>
            <person name="Grigoriev I."/>
        </authorList>
    </citation>
    <scope>NUCLEOTIDE SEQUENCE</scope>
    <source>
        <strain evidence="12">CBS 473.64</strain>
    </source>
</reference>
<keyword evidence="7" id="KW-0238">DNA-binding</keyword>
<protein>
    <recommendedName>
        <fullName evidence="14">RRN7-type domain-containing protein</fullName>
    </recommendedName>
</protein>
<dbReference type="GO" id="GO:0008270">
    <property type="term" value="F:zinc ion binding"/>
    <property type="evidence" value="ECO:0007669"/>
    <property type="project" value="UniProtKB-KW"/>
</dbReference>
<evidence type="ECO:0000256" key="9">
    <source>
        <dbReference type="ARBA" id="ARBA00023242"/>
    </source>
</evidence>
<proteinExistence type="inferred from homology"/>
<evidence type="ECO:0008006" key="14">
    <source>
        <dbReference type="Google" id="ProtNLM"/>
    </source>
</evidence>
<keyword evidence="8" id="KW-0804">Transcription</keyword>
<evidence type="ECO:0000256" key="3">
    <source>
        <dbReference type="ARBA" id="ARBA00022723"/>
    </source>
</evidence>
<feature type="domain" description="Rrn7/TAF1B N-terminal cyclin" evidence="10">
    <location>
        <begin position="44"/>
        <end position="168"/>
    </location>
</feature>
<dbReference type="InterPro" id="IPR048538">
    <property type="entry name" value="Rrn7_cyclin_C"/>
</dbReference>
<evidence type="ECO:0000256" key="2">
    <source>
        <dbReference type="ARBA" id="ARBA00006899"/>
    </source>
</evidence>
<dbReference type="GO" id="GO:0042790">
    <property type="term" value="P:nucleolar large rRNA transcription by RNA polymerase I"/>
    <property type="evidence" value="ECO:0007669"/>
    <property type="project" value="TreeGrafter"/>
</dbReference>
<dbReference type="AlphaFoldDB" id="A0A6A6RZ40"/>
<comment type="subcellular location">
    <subcellularLocation>
        <location evidence="1">Nucleus</location>
        <location evidence="1">Nucleolus</location>
    </subcellularLocation>
</comment>
<evidence type="ECO:0000313" key="13">
    <source>
        <dbReference type="Proteomes" id="UP000799753"/>
    </source>
</evidence>
<keyword evidence="6" id="KW-0805">Transcription regulation</keyword>
<evidence type="ECO:0000256" key="6">
    <source>
        <dbReference type="ARBA" id="ARBA00023015"/>
    </source>
</evidence>
<evidence type="ECO:0000256" key="8">
    <source>
        <dbReference type="ARBA" id="ARBA00023163"/>
    </source>
</evidence>
<dbReference type="Pfam" id="PF20644">
    <property type="entry name" value="Rrn7_cyclin_N"/>
    <property type="match status" value="1"/>
</dbReference>
<organism evidence="12 13">
    <name type="scientific">Massarina eburnea CBS 473.64</name>
    <dbReference type="NCBI Taxonomy" id="1395130"/>
    <lineage>
        <taxon>Eukaryota</taxon>
        <taxon>Fungi</taxon>
        <taxon>Dikarya</taxon>
        <taxon>Ascomycota</taxon>
        <taxon>Pezizomycotina</taxon>
        <taxon>Dothideomycetes</taxon>
        <taxon>Pleosporomycetidae</taxon>
        <taxon>Pleosporales</taxon>
        <taxon>Massarineae</taxon>
        <taxon>Massarinaceae</taxon>
        <taxon>Massarina</taxon>
    </lineage>
</organism>
<dbReference type="GO" id="GO:0001164">
    <property type="term" value="F:RNA polymerase I core promoter sequence-specific DNA binding"/>
    <property type="evidence" value="ECO:0007669"/>
    <property type="project" value="InterPro"/>
</dbReference>
<evidence type="ECO:0000259" key="10">
    <source>
        <dbReference type="Pfam" id="PF20644"/>
    </source>
</evidence>
<evidence type="ECO:0000256" key="4">
    <source>
        <dbReference type="ARBA" id="ARBA00022771"/>
    </source>
</evidence>